<dbReference type="KEGG" id="boa:Bovatus_00628"/>
<dbReference type="AlphaFoldDB" id="A0A414X7R2"/>
<comment type="caution">
    <text evidence="1">The sequence shown here is derived from an EMBL/GenBank/DDBJ whole genome shotgun (WGS) entry which is preliminary data.</text>
</comment>
<evidence type="ECO:0000313" key="1">
    <source>
        <dbReference type="EMBL" id="RHH50168.1"/>
    </source>
</evidence>
<dbReference type="RefSeq" id="WP_004296082.1">
    <property type="nucleotide sequence ID" value="NZ_CP012938.1"/>
</dbReference>
<dbReference type="GeneID" id="29453884"/>
<dbReference type="EMBL" id="QRJR01000003">
    <property type="protein sequence ID" value="RHH50168.1"/>
    <property type="molecule type" value="Genomic_DNA"/>
</dbReference>
<accession>A0A414X7R2</accession>
<dbReference type="Proteomes" id="UP000283329">
    <property type="component" value="Unassembled WGS sequence"/>
</dbReference>
<sequence length="178" mass="20654">MNTNILYKLIIFLGIFWLSSCSDDDSESKLEYEVVDNVITSWDIILSNHYEETVPLSELLCIGESDKCPLSNTYISIVNYDSEYPIVIPRGAYQGNEYGFWIDRPVPASESIKEIFNSDWYATVVVLYGGEGTYNFAVRIYNPTLNKYFVTKPYQLKVWREGVEGEYKWFRSITQVNN</sequence>
<proteinExistence type="predicted"/>
<evidence type="ECO:0000313" key="2">
    <source>
        <dbReference type="Proteomes" id="UP000283329"/>
    </source>
</evidence>
<protein>
    <submittedName>
        <fullName evidence="1">Uncharacterized protein</fullName>
    </submittedName>
</protein>
<organism evidence="1 2">
    <name type="scientific">Bacteroides ovatus</name>
    <dbReference type="NCBI Taxonomy" id="28116"/>
    <lineage>
        <taxon>Bacteria</taxon>
        <taxon>Pseudomonadati</taxon>
        <taxon>Bacteroidota</taxon>
        <taxon>Bacteroidia</taxon>
        <taxon>Bacteroidales</taxon>
        <taxon>Bacteroidaceae</taxon>
        <taxon>Bacteroides</taxon>
    </lineage>
</organism>
<name>A0A414X7R2_BACOV</name>
<reference evidence="1 2" key="1">
    <citation type="submission" date="2018-08" db="EMBL/GenBank/DDBJ databases">
        <title>A genome reference for cultivated species of the human gut microbiota.</title>
        <authorList>
            <person name="Zou Y."/>
            <person name="Xue W."/>
            <person name="Luo G."/>
        </authorList>
    </citation>
    <scope>NUCLEOTIDE SEQUENCE [LARGE SCALE GENOMIC DNA]</scope>
    <source>
        <strain evidence="1 2">AM17-48</strain>
    </source>
</reference>
<gene>
    <name evidence="1" type="ORF">DW206_05970</name>
</gene>